<dbReference type="EMBL" id="JACHFJ010000002">
    <property type="protein sequence ID" value="MBB5372335.1"/>
    <property type="molecule type" value="Genomic_DNA"/>
</dbReference>
<evidence type="ECO:0000313" key="2">
    <source>
        <dbReference type="Proteomes" id="UP000553706"/>
    </source>
</evidence>
<dbReference type="RefSeq" id="WP_183265349.1">
    <property type="nucleotide sequence ID" value="NZ_JACHFJ010000002.1"/>
</dbReference>
<dbReference type="Gene3D" id="3.40.50.300">
    <property type="entry name" value="P-loop containing nucleotide triphosphate hydrolases"/>
    <property type="match status" value="1"/>
</dbReference>
<dbReference type="PANTHER" id="PTHR36451:SF1">
    <property type="entry name" value="OMEGA-HYDROXY-BETA-DIHYDROMENAQUINONE-9 SULFOTRANSFERASE STF3"/>
    <property type="match status" value="1"/>
</dbReference>
<dbReference type="Proteomes" id="UP000553706">
    <property type="component" value="Unassembled WGS sequence"/>
</dbReference>
<dbReference type="Pfam" id="PF13469">
    <property type="entry name" value="Sulfotransfer_3"/>
    <property type="match status" value="1"/>
</dbReference>
<gene>
    <name evidence="1" type="ORF">HNP71_000573</name>
</gene>
<comment type="caution">
    <text evidence="1">The sequence shown here is derived from an EMBL/GenBank/DDBJ whole genome shotgun (WGS) entry which is preliminary data.</text>
</comment>
<reference evidence="1 2" key="1">
    <citation type="submission" date="2020-08" db="EMBL/GenBank/DDBJ databases">
        <title>Genomic Encyclopedia of Type Strains, Phase IV (KMG-IV): sequencing the most valuable type-strain genomes for metagenomic binning, comparative biology and taxonomic classification.</title>
        <authorList>
            <person name="Goeker M."/>
        </authorList>
    </citation>
    <scope>NUCLEOTIDE SEQUENCE [LARGE SCALE GENOMIC DNA]</scope>
    <source>
        <strain evidence="1 2">DSM 27026</strain>
    </source>
</reference>
<accession>A0A840VGK6</accession>
<dbReference type="InterPro" id="IPR027417">
    <property type="entry name" value="P-loop_NTPase"/>
</dbReference>
<dbReference type="SUPFAM" id="SSF52540">
    <property type="entry name" value="P-loop containing nucleoside triphosphate hydrolases"/>
    <property type="match status" value="1"/>
</dbReference>
<keyword evidence="2" id="KW-1185">Reference proteome</keyword>
<name>A0A840VGK6_9PROT</name>
<protein>
    <recommendedName>
        <fullName evidence="3">Sulfotransferase</fullName>
    </recommendedName>
</protein>
<dbReference type="InterPro" id="IPR052736">
    <property type="entry name" value="Stf3_sulfotransferase"/>
</dbReference>
<proteinExistence type="predicted"/>
<evidence type="ECO:0000313" key="1">
    <source>
        <dbReference type="EMBL" id="MBB5372335.1"/>
    </source>
</evidence>
<dbReference type="PANTHER" id="PTHR36451">
    <property type="entry name" value="PAPS-DEPENDENT SULFOTRANSFERASE STF3"/>
    <property type="match status" value="1"/>
</dbReference>
<organism evidence="1 2">
    <name type="scientific">Acidocella aromatica</name>
    <dbReference type="NCBI Taxonomy" id="1303579"/>
    <lineage>
        <taxon>Bacteria</taxon>
        <taxon>Pseudomonadati</taxon>
        <taxon>Pseudomonadota</taxon>
        <taxon>Alphaproteobacteria</taxon>
        <taxon>Acetobacterales</taxon>
        <taxon>Acidocellaceae</taxon>
        <taxon>Acidocella</taxon>
    </lineage>
</organism>
<dbReference type="AlphaFoldDB" id="A0A840VGK6"/>
<sequence length="402" mass="44895">MLSFAQLLAKTIHFADKVVPSSCLPSTEPETLIAAARANPSPASREGLKQLMASIGGESDLCLFGKLSLRWDMIRLLKNAQMIEDAHRTNPALGAAPVKAPLFILGLPRSGTTFLHSLMAEDGQILVPRNWQTMFPAPRPAGFDPARDKRVRAVNRQLQLFAGLAPGFREMHPITADSPQECSEITSHVFQSLRFDSTHRVPSYFNWLEAHGHDDAFRFHKQFLQFLQNGMPGRWVLKCPDHTFTLDSILKIYPDARFVIVHRDPIAVLGSVAHLTEVLRRPFLNNIDAGEIGAQVAARWTQGANLLLAFDQRADVPPERKFHLHYEELVAAPLAAITRIYAHFDMPLGGEALAAMSRQCEARPRGGYGKHAPYRLENFKLNRPALQAAFAPYVQQYCQAPR</sequence>
<evidence type="ECO:0008006" key="3">
    <source>
        <dbReference type="Google" id="ProtNLM"/>
    </source>
</evidence>